<dbReference type="InterPro" id="IPR001296">
    <property type="entry name" value="Glyco_trans_1"/>
</dbReference>
<name>A0ABT9W4P1_9BACI</name>
<evidence type="ECO:0000313" key="2">
    <source>
        <dbReference type="EMBL" id="MDQ0168095.1"/>
    </source>
</evidence>
<evidence type="ECO:0000259" key="1">
    <source>
        <dbReference type="Pfam" id="PF00534"/>
    </source>
</evidence>
<sequence length="383" mass="43055">MALSITIITPGTFPIPAAKTSSVENSIMHVAPYLASKMKVNVLGRKFEVNPASKTIGGVMYKNISCRQRDFIQKATEHCMKYPASMIQIENRPKYVLHVKKKLPEANVWLSLHSITFLQPHKIKAKELGNALRLADKIIVNSQFLKTYVLSLFPDLEEKVCVNYLGVDEQRFTPQSLHSKKRAKSIQKLGLKGKKMILYVGRLSPIKGPHRLIEAVHQLKKTYPHFVLFLVGGQILQTNQSSPYIVKLRRMARKSRNHIRFVPFTSYNEIAKWYQLADVAVVPSVGQEAFGLVNLEALSSGVPVIASDTGGIPEIIVHKKNGLLVPLNNHVTNLVKALKELLSNAPLAEELGGWGRKQIVERFTWKSTADRLYSLYKSELVQT</sequence>
<keyword evidence="2" id="KW-0167">Capsid protein</keyword>
<reference evidence="2 3" key="1">
    <citation type="submission" date="2023-07" db="EMBL/GenBank/DDBJ databases">
        <title>Genomic Encyclopedia of Type Strains, Phase IV (KMG-IV): sequencing the most valuable type-strain genomes for metagenomic binning, comparative biology and taxonomic classification.</title>
        <authorList>
            <person name="Goeker M."/>
        </authorList>
    </citation>
    <scope>NUCLEOTIDE SEQUENCE [LARGE SCALE GENOMIC DNA]</scope>
    <source>
        <strain evidence="2 3">DSM 12751</strain>
    </source>
</reference>
<dbReference type="EMBL" id="JAUSTY010000024">
    <property type="protein sequence ID" value="MDQ0168095.1"/>
    <property type="molecule type" value="Genomic_DNA"/>
</dbReference>
<dbReference type="SUPFAM" id="SSF53756">
    <property type="entry name" value="UDP-Glycosyltransferase/glycogen phosphorylase"/>
    <property type="match status" value="1"/>
</dbReference>
<organism evidence="2 3">
    <name type="scientific">Caldalkalibacillus horti</name>
    <dbReference type="NCBI Taxonomy" id="77523"/>
    <lineage>
        <taxon>Bacteria</taxon>
        <taxon>Bacillati</taxon>
        <taxon>Bacillota</taxon>
        <taxon>Bacilli</taxon>
        <taxon>Bacillales</taxon>
        <taxon>Bacillaceae</taxon>
        <taxon>Caldalkalibacillus</taxon>
    </lineage>
</organism>
<proteinExistence type="predicted"/>
<feature type="domain" description="Glycosyl transferase family 1" evidence="1">
    <location>
        <begin position="183"/>
        <end position="357"/>
    </location>
</feature>
<dbReference type="PANTHER" id="PTHR12526">
    <property type="entry name" value="GLYCOSYLTRANSFERASE"/>
    <property type="match status" value="1"/>
</dbReference>
<dbReference type="Pfam" id="PF00534">
    <property type="entry name" value="Glycos_transf_1"/>
    <property type="match status" value="1"/>
</dbReference>
<dbReference type="PANTHER" id="PTHR12526:SF638">
    <property type="entry name" value="SPORE COAT PROTEIN SA"/>
    <property type="match status" value="1"/>
</dbReference>
<protein>
    <submittedName>
        <fullName evidence="2">Spore coat protein SA</fullName>
    </submittedName>
</protein>
<accession>A0ABT9W4P1</accession>
<comment type="caution">
    <text evidence="2">The sequence shown here is derived from an EMBL/GenBank/DDBJ whole genome shotgun (WGS) entry which is preliminary data.</text>
</comment>
<dbReference type="RefSeq" id="WP_307397573.1">
    <property type="nucleotide sequence ID" value="NZ_BAAADK010000047.1"/>
</dbReference>
<dbReference type="Gene3D" id="3.40.50.2000">
    <property type="entry name" value="Glycogen Phosphorylase B"/>
    <property type="match status" value="2"/>
</dbReference>
<evidence type="ECO:0000313" key="3">
    <source>
        <dbReference type="Proteomes" id="UP001235840"/>
    </source>
</evidence>
<dbReference type="Proteomes" id="UP001235840">
    <property type="component" value="Unassembled WGS sequence"/>
</dbReference>
<keyword evidence="2" id="KW-0946">Virion</keyword>
<keyword evidence="3" id="KW-1185">Reference proteome</keyword>
<gene>
    <name evidence="2" type="ORF">J2S11_004047</name>
</gene>
<dbReference type="CDD" id="cd03801">
    <property type="entry name" value="GT4_PimA-like"/>
    <property type="match status" value="1"/>
</dbReference>